<dbReference type="Proteomes" id="UP000054729">
    <property type="component" value="Unassembled WGS sequence"/>
</dbReference>
<organism evidence="1 2">
    <name type="scientific">Legionella waltersii</name>
    <dbReference type="NCBI Taxonomy" id="66969"/>
    <lineage>
        <taxon>Bacteria</taxon>
        <taxon>Pseudomonadati</taxon>
        <taxon>Pseudomonadota</taxon>
        <taxon>Gammaproteobacteria</taxon>
        <taxon>Legionellales</taxon>
        <taxon>Legionellaceae</taxon>
        <taxon>Legionella</taxon>
    </lineage>
</organism>
<dbReference type="PATRIC" id="fig|66969.6.peg.3153"/>
<dbReference type="STRING" id="66969.Lwal_2900"/>
<protein>
    <submittedName>
        <fullName evidence="1">Uncharacterized protein</fullName>
    </submittedName>
</protein>
<dbReference type="EMBL" id="LNZB01000060">
    <property type="protein sequence ID" value="KTD74859.1"/>
    <property type="molecule type" value="Genomic_DNA"/>
</dbReference>
<sequence length="69" mass="7786">MIRKSYKSIAFMAFKILGKFALFALQFIIAFASDKPTRKRYSALTAQHLHDEGLISDKEYAKSVFPGNG</sequence>
<evidence type="ECO:0000313" key="2">
    <source>
        <dbReference type="Proteomes" id="UP000054729"/>
    </source>
</evidence>
<proteinExistence type="predicted"/>
<gene>
    <name evidence="1" type="ORF">Lwal_2900</name>
</gene>
<dbReference type="RefSeq" id="WP_058481928.1">
    <property type="nucleotide sequence ID" value="NZ_CAAAIQ010000010.1"/>
</dbReference>
<name>A0A0W1A0J1_9GAMM</name>
<dbReference type="OrthoDB" id="5642051at2"/>
<evidence type="ECO:0000313" key="1">
    <source>
        <dbReference type="EMBL" id="KTD74859.1"/>
    </source>
</evidence>
<accession>A0A0W1A0J1</accession>
<keyword evidence="2" id="KW-1185">Reference proteome</keyword>
<dbReference type="AlphaFoldDB" id="A0A0W1A0J1"/>
<comment type="caution">
    <text evidence="1">The sequence shown here is derived from an EMBL/GenBank/DDBJ whole genome shotgun (WGS) entry which is preliminary data.</text>
</comment>
<reference evidence="1 2" key="1">
    <citation type="submission" date="2015-11" db="EMBL/GenBank/DDBJ databases">
        <title>Genomic analysis of 38 Legionella species identifies large and diverse effector repertoires.</title>
        <authorList>
            <person name="Burstein D."/>
            <person name="Amaro F."/>
            <person name="Zusman T."/>
            <person name="Lifshitz Z."/>
            <person name="Cohen O."/>
            <person name="Gilbert J.A."/>
            <person name="Pupko T."/>
            <person name="Shuman H.A."/>
            <person name="Segal G."/>
        </authorList>
    </citation>
    <scope>NUCLEOTIDE SEQUENCE [LARGE SCALE GENOMIC DNA]</scope>
    <source>
        <strain evidence="1 2">ATCC 51914</strain>
    </source>
</reference>